<keyword evidence="1" id="KW-0732">Signal</keyword>
<proteinExistence type="predicted"/>
<name>A0A6J5DUJ0_9BURK</name>
<sequence length="103" mass="11607">MKNPSKIWLMLCALVFSLAGCAAGGTEQGPRTHLSATQCRDLTALRNNAPRTHELNLSELAALEQAGYHPSWGFDPYYPEDLQTAQRQVDRWYQAECQQTRPD</sequence>
<gene>
    <name evidence="2" type="ORF">LMG29739_02482</name>
</gene>
<feature type="signal peptide" evidence="1">
    <location>
        <begin position="1"/>
        <end position="22"/>
    </location>
</feature>
<evidence type="ECO:0000256" key="1">
    <source>
        <dbReference type="SAM" id="SignalP"/>
    </source>
</evidence>
<dbReference type="AlphaFoldDB" id="A0A6J5DUJ0"/>
<keyword evidence="3" id="KW-1185">Reference proteome</keyword>
<protein>
    <recommendedName>
        <fullName evidence="4">DUF4148 domain-containing protein</fullName>
    </recommendedName>
</protein>
<evidence type="ECO:0000313" key="2">
    <source>
        <dbReference type="EMBL" id="CAB3756576.1"/>
    </source>
</evidence>
<dbReference type="PROSITE" id="PS51257">
    <property type="entry name" value="PROKAR_LIPOPROTEIN"/>
    <property type="match status" value="1"/>
</dbReference>
<dbReference type="EMBL" id="CADIKF010000016">
    <property type="protein sequence ID" value="CAB3756576.1"/>
    <property type="molecule type" value="Genomic_DNA"/>
</dbReference>
<dbReference type="RefSeq" id="WP_175111205.1">
    <property type="nucleotide sequence ID" value="NZ_CADIKF010000016.1"/>
</dbReference>
<dbReference type="Proteomes" id="UP000494329">
    <property type="component" value="Unassembled WGS sequence"/>
</dbReference>
<accession>A0A6J5DUJ0</accession>
<feature type="chain" id="PRO_5026945961" description="DUF4148 domain-containing protein" evidence="1">
    <location>
        <begin position="23"/>
        <end position="103"/>
    </location>
</feature>
<evidence type="ECO:0008006" key="4">
    <source>
        <dbReference type="Google" id="ProtNLM"/>
    </source>
</evidence>
<evidence type="ECO:0000313" key="3">
    <source>
        <dbReference type="Proteomes" id="UP000494329"/>
    </source>
</evidence>
<reference evidence="2 3" key="1">
    <citation type="submission" date="2020-04" db="EMBL/GenBank/DDBJ databases">
        <authorList>
            <person name="De Canck E."/>
        </authorList>
    </citation>
    <scope>NUCLEOTIDE SEQUENCE [LARGE SCALE GENOMIC DNA]</scope>
    <source>
        <strain evidence="2 3">LMG 29739</strain>
    </source>
</reference>
<organism evidence="2 3">
    <name type="scientific">Paraburkholderia solisilvae</name>
    <dbReference type="NCBI Taxonomy" id="624376"/>
    <lineage>
        <taxon>Bacteria</taxon>
        <taxon>Pseudomonadati</taxon>
        <taxon>Pseudomonadota</taxon>
        <taxon>Betaproteobacteria</taxon>
        <taxon>Burkholderiales</taxon>
        <taxon>Burkholderiaceae</taxon>
        <taxon>Paraburkholderia</taxon>
    </lineage>
</organism>